<sequence>MGRGQQRSVNICVEVQGNGKAHMESELMRSMARQRRVVCVALFTALITFSAYVVYINSGIPPEEDTSFFDVQPAPASLLDDPLMEDVPSLTNSTSTLTDDDQTQSGKNVSTSAYSEGSSEGPSPAVNSDNLLNETFQNNLIQAEVSPTPSQSLEEEETDDQVLEEATPASTSQNTSSLQPSNGECDLKRGEWIPDSRPPMYNSSTCRYIQAFQNCAKNGRPDDGYLYWKWKPDHCEVPRVDARAFLTAMRNRLMVFAGDSIARNQIQSLLCVLAQVEDPKDMYHSEDDRNHIYLFQSYNFTLRIHWAPYLVRVEDKPYTWPDSNKTEIVTHVYLDELAEVWVKAAVGADVLQLSAGQWWYKKAIYLEKGEPIGCHTDPPCFNELGFAKPYGTGIANVLKGSLSIPGFSGTTVYRSFAPDHFEGGDWDTGGYCNRTTPGGVPLAYLTELMYSAQIKQFKSVTEELDIVARNRLKLLDITNLAQIRADGHPNSYRNQQDKIADKTPEGIRNDCLHWCLPGPIDTWNDLLVESLRDVIFR</sequence>
<feature type="transmembrane region" description="Helical" evidence="8">
    <location>
        <begin position="37"/>
        <end position="55"/>
    </location>
</feature>
<feature type="compositionally biased region" description="Acidic residues" evidence="7">
    <location>
        <begin position="153"/>
        <end position="163"/>
    </location>
</feature>
<comment type="subcellular location">
    <subcellularLocation>
        <location evidence="1">Membrane</location>
        <topology evidence="1">Single-pass membrane protein</topology>
    </subcellularLocation>
</comment>
<keyword evidence="5 8" id="KW-1133">Transmembrane helix</keyword>
<evidence type="ECO:0000256" key="7">
    <source>
        <dbReference type="SAM" id="MobiDB-lite"/>
    </source>
</evidence>
<feature type="domain" description="Trichome birefringence-like N-terminal" evidence="10">
    <location>
        <begin position="184"/>
        <end position="236"/>
    </location>
</feature>
<evidence type="ECO:0000313" key="12">
    <source>
        <dbReference type="Proteomes" id="UP000822688"/>
    </source>
</evidence>
<dbReference type="Pfam" id="PF14416">
    <property type="entry name" value="PMR5N"/>
    <property type="match status" value="1"/>
</dbReference>
<evidence type="ECO:0000256" key="2">
    <source>
        <dbReference type="ARBA" id="ARBA00007727"/>
    </source>
</evidence>
<feature type="compositionally biased region" description="Polar residues" evidence="7">
    <location>
        <begin position="168"/>
        <end position="182"/>
    </location>
</feature>
<dbReference type="GO" id="GO:0016413">
    <property type="term" value="F:O-acetyltransferase activity"/>
    <property type="evidence" value="ECO:0007669"/>
    <property type="project" value="InterPro"/>
</dbReference>
<dbReference type="AlphaFoldDB" id="A0A8T0GRL7"/>
<evidence type="ECO:0000256" key="5">
    <source>
        <dbReference type="ARBA" id="ARBA00022989"/>
    </source>
</evidence>
<dbReference type="Pfam" id="PF13839">
    <property type="entry name" value="PC-Esterase"/>
    <property type="match status" value="1"/>
</dbReference>
<evidence type="ECO:0000313" key="11">
    <source>
        <dbReference type="EMBL" id="KAG0562301.1"/>
    </source>
</evidence>
<name>A0A8T0GRL7_CERPU</name>
<evidence type="ECO:0000256" key="8">
    <source>
        <dbReference type="SAM" id="Phobius"/>
    </source>
</evidence>
<dbReference type="InterPro" id="IPR029962">
    <property type="entry name" value="TBL"/>
</dbReference>
<evidence type="ECO:0000259" key="9">
    <source>
        <dbReference type="Pfam" id="PF13839"/>
    </source>
</evidence>
<keyword evidence="3 8" id="KW-0812">Transmembrane</keyword>
<evidence type="ECO:0008006" key="13">
    <source>
        <dbReference type="Google" id="ProtNLM"/>
    </source>
</evidence>
<dbReference type="PANTHER" id="PTHR32285">
    <property type="entry name" value="PROTEIN TRICHOME BIREFRINGENCE-LIKE 9-RELATED"/>
    <property type="match status" value="1"/>
</dbReference>
<evidence type="ECO:0000259" key="10">
    <source>
        <dbReference type="Pfam" id="PF14416"/>
    </source>
</evidence>
<feature type="region of interest" description="Disordered" evidence="7">
    <location>
        <begin position="79"/>
        <end position="130"/>
    </location>
</feature>
<evidence type="ECO:0000256" key="3">
    <source>
        <dbReference type="ARBA" id="ARBA00022692"/>
    </source>
</evidence>
<keyword evidence="4" id="KW-0735">Signal-anchor</keyword>
<organism evidence="11 12">
    <name type="scientific">Ceratodon purpureus</name>
    <name type="common">Fire moss</name>
    <name type="synonym">Dicranum purpureum</name>
    <dbReference type="NCBI Taxonomy" id="3225"/>
    <lineage>
        <taxon>Eukaryota</taxon>
        <taxon>Viridiplantae</taxon>
        <taxon>Streptophyta</taxon>
        <taxon>Embryophyta</taxon>
        <taxon>Bryophyta</taxon>
        <taxon>Bryophytina</taxon>
        <taxon>Bryopsida</taxon>
        <taxon>Dicranidae</taxon>
        <taxon>Pseudoditrichales</taxon>
        <taxon>Ditrichaceae</taxon>
        <taxon>Ceratodon</taxon>
    </lineage>
</organism>
<feature type="domain" description="Trichome birefringence-like C-terminal" evidence="9">
    <location>
        <begin position="237"/>
        <end position="529"/>
    </location>
</feature>
<comment type="caution">
    <text evidence="11">The sequence shown here is derived from an EMBL/GenBank/DDBJ whole genome shotgun (WGS) entry which is preliminary data.</text>
</comment>
<dbReference type="InterPro" id="IPR026057">
    <property type="entry name" value="TBL_C"/>
</dbReference>
<proteinExistence type="inferred from homology"/>
<feature type="compositionally biased region" description="Polar residues" evidence="7">
    <location>
        <begin position="106"/>
        <end position="130"/>
    </location>
</feature>
<evidence type="ECO:0000256" key="4">
    <source>
        <dbReference type="ARBA" id="ARBA00022968"/>
    </source>
</evidence>
<keyword evidence="12" id="KW-1185">Reference proteome</keyword>
<dbReference type="EMBL" id="CM026430">
    <property type="protein sequence ID" value="KAG0562301.1"/>
    <property type="molecule type" value="Genomic_DNA"/>
</dbReference>
<dbReference type="GO" id="GO:0005794">
    <property type="term" value="C:Golgi apparatus"/>
    <property type="evidence" value="ECO:0007669"/>
    <property type="project" value="TreeGrafter"/>
</dbReference>
<reference evidence="11" key="1">
    <citation type="submission" date="2020-06" db="EMBL/GenBank/DDBJ databases">
        <title>WGS assembly of Ceratodon purpureus strain R40.</title>
        <authorList>
            <person name="Carey S.B."/>
            <person name="Jenkins J."/>
            <person name="Shu S."/>
            <person name="Lovell J.T."/>
            <person name="Sreedasyam A."/>
            <person name="Maumus F."/>
            <person name="Tiley G.P."/>
            <person name="Fernandez-Pozo N."/>
            <person name="Barry K."/>
            <person name="Chen C."/>
            <person name="Wang M."/>
            <person name="Lipzen A."/>
            <person name="Daum C."/>
            <person name="Saski C.A."/>
            <person name="Payton A.C."/>
            <person name="Mcbreen J.C."/>
            <person name="Conrad R.E."/>
            <person name="Kollar L.M."/>
            <person name="Olsson S."/>
            <person name="Huttunen S."/>
            <person name="Landis J.B."/>
            <person name="Wickett N.J."/>
            <person name="Johnson M.G."/>
            <person name="Rensing S.A."/>
            <person name="Grimwood J."/>
            <person name="Schmutz J."/>
            <person name="Mcdaniel S.F."/>
        </authorList>
    </citation>
    <scope>NUCLEOTIDE SEQUENCE</scope>
    <source>
        <strain evidence="11">R40</strain>
    </source>
</reference>
<evidence type="ECO:0000256" key="6">
    <source>
        <dbReference type="ARBA" id="ARBA00023136"/>
    </source>
</evidence>
<feature type="region of interest" description="Disordered" evidence="7">
    <location>
        <begin position="145"/>
        <end position="185"/>
    </location>
</feature>
<accession>A0A8T0GRL7</accession>
<dbReference type="GO" id="GO:0016020">
    <property type="term" value="C:membrane"/>
    <property type="evidence" value="ECO:0007669"/>
    <property type="project" value="UniProtKB-SubCell"/>
</dbReference>
<keyword evidence="6 8" id="KW-0472">Membrane</keyword>
<dbReference type="Proteomes" id="UP000822688">
    <property type="component" value="Chromosome 9"/>
</dbReference>
<gene>
    <name evidence="11" type="ORF">KC19_9G135300</name>
</gene>
<dbReference type="InterPro" id="IPR025846">
    <property type="entry name" value="TBL_N"/>
</dbReference>
<dbReference type="PANTHER" id="PTHR32285:SF48">
    <property type="entry name" value="PROTEIN TRICHOME BIREFRINGENCE-LIKE 19"/>
    <property type="match status" value="1"/>
</dbReference>
<evidence type="ECO:0000256" key="1">
    <source>
        <dbReference type="ARBA" id="ARBA00004167"/>
    </source>
</evidence>
<comment type="similarity">
    <text evidence="2">Belongs to the PC-esterase family. TBL subfamily.</text>
</comment>
<protein>
    <recommendedName>
        <fullName evidence="13">Trichome birefringence-like N-terminal domain-containing protein</fullName>
    </recommendedName>
</protein>